<reference evidence="1" key="1">
    <citation type="journal article" date="2014" name="Front. Microbiol.">
        <title>High frequency of phylogenetically diverse reductive dehalogenase-homologous genes in deep subseafloor sedimentary metagenomes.</title>
        <authorList>
            <person name="Kawai M."/>
            <person name="Futagami T."/>
            <person name="Toyoda A."/>
            <person name="Takaki Y."/>
            <person name="Nishi S."/>
            <person name="Hori S."/>
            <person name="Arai W."/>
            <person name="Tsubouchi T."/>
            <person name="Morono Y."/>
            <person name="Uchiyama I."/>
            <person name="Ito T."/>
            <person name="Fujiyama A."/>
            <person name="Inagaki F."/>
            <person name="Takami H."/>
        </authorList>
    </citation>
    <scope>NUCLEOTIDE SEQUENCE</scope>
    <source>
        <strain evidence="1">Expedition CK06-06</strain>
    </source>
</reference>
<sequence length="56" mass="6386">PQFVLGLNILLIDDIITTGTTLRFAALALRQHQPRAIYGVALAHTEYTWYWGDSRQ</sequence>
<comment type="caution">
    <text evidence="1">The sequence shown here is derived from an EMBL/GenBank/DDBJ whole genome shotgun (WGS) entry which is preliminary data.</text>
</comment>
<dbReference type="CDD" id="cd06223">
    <property type="entry name" value="PRTases_typeI"/>
    <property type="match status" value="1"/>
</dbReference>
<name>X0WEN7_9ZZZZ</name>
<evidence type="ECO:0008006" key="2">
    <source>
        <dbReference type="Google" id="ProtNLM"/>
    </source>
</evidence>
<dbReference type="AlphaFoldDB" id="X0WEN7"/>
<evidence type="ECO:0000313" key="1">
    <source>
        <dbReference type="EMBL" id="GAG21662.1"/>
    </source>
</evidence>
<dbReference type="EMBL" id="BARS01035713">
    <property type="protein sequence ID" value="GAG21662.1"/>
    <property type="molecule type" value="Genomic_DNA"/>
</dbReference>
<dbReference type="InterPro" id="IPR029057">
    <property type="entry name" value="PRTase-like"/>
</dbReference>
<gene>
    <name evidence="1" type="ORF">S01H1_54991</name>
</gene>
<dbReference type="InterPro" id="IPR000836">
    <property type="entry name" value="PRTase_dom"/>
</dbReference>
<organism evidence="1">
    <name type="scientific">marine sediment metagenome</name>
    <dbReference type="NCBI Taxonomy" id="412755"/>
    <lineage>
        <taxon>unclassified sequences</taxon>
        <taxon>metagenomes</taxon>
        <taxon>ecological metagenomes</taxon>
    </lineage>
</organism>
<proteinExistence type="predicted"/>
<feature type="non-terminal residue" evidence="1">
    <location>
        <position position="1"/>
    </location>
</feature>
<accession>X0WEN7</accession>
<dbReference type="SUPFAM" id="SSF53271">
    <property type="entry name" value="PRTase-like"/>
    <property type="match status" value="1"/>
</dbReference>
<protein>
    <recommendedName>
        <fullName evidence="2">Phosphoribosyltransferase domain-containing protein</fullName>
    </recommendedName>
</protein>
<dbReference type="Gene3D" id="3.40.50.2020">
    <property type="match status" value="1"/>
</dbReference>